<keyword evidence="2" id="KW-1185">Reference proteome</keyword>
<dbReference type="STRING" id="1121432.SAMN02745219_02736"/>
<gene>
    <name evidence="1" type="ORF">SAMN02745219_02736</name>
</gene>
<dbReference type="Proteomes" id="UP000184529">
    <property type="component" value="Unassembled WGS sequence"/>
</dbReference>
<sequence>MIGPGMFILFQKSGYLRNGSFFYQFRGGIALVMLRKRCIAVFTVSARFTSFIGFFKYAETYGLNSHQAAAFVVARRALGFAEKLPREFLELLSPKEGRQRSKASWGKLFGKFKAAKAKLSRYYSTSAFTSSTWLEYIFAGGG</sequence>
<protein>
    <submittedName>
        <fullName evidence="1">Uncharacterized protein</fullName>
    </submittedName>
</protein>
<evidence type="ECO:0000313" key="2">
    <source>
        <dbReference type="Proteomes" id="UP000184529"/>
    </source>
</evidence>
<reference evidence="2" key="1">
    <citation type="submission" date="2016-11" db="EMBL/GenBank/DDBJ databases">
        <authorList>
            <person name="Varghese N."/>
            <person name="Submissions S."/>
        </authorList>
    </citation>
    <scope>NUCLEOTIDE SEQUENCE [LARGE SCALE GENOMIC DNA]</scope>
    <source>
        <strain evidence="2">DSM 16057</strain>
    </source>
</reference>
<evidence type="ECO:0000313" key="1">
    <source>
        <dbReference type="EMBL" id="SHJ51643.1"/>
    </source>
</evidence>
<name>A0A1M6JYA0_9FIRM</name>
<organism evidence="1 2">
    <name type="scientific">Desulfofundulus thermosubterraneus DSM 16057</name>
    <dbReference type="NCBI Taxonomy" id="1121432"/>
    <lineage>
        <taxon>Bacteria</taxon>
        <taxon>Bacillati</taxon>
        <taxon>Bacillota</taxon>
        <taxon>Clostridia</taxon>
        <taxon>Eubacteriales</taxon>
        <taxon>Peptococcaceae</taxon>
        <taxon>Desulfofundulus</taxon>
    </lineage>
</organism>
<dbReference type="EMBL" id="FQZM01000038">
    <property type="protein sequence ID" value="SHJ51643.1"/>
    <property type="molecule type" value="Genomic_DNA"/>
</dbReference>
<proteinExistence type="predicted"/>
<accession>A0A1M6JYA0</accession>
<dbReference type="AlphaFoldDB" id="A0A1M6JYA0"/>